<dbReference type="GO" id="GO:0016787">
    <property type="term" value="F:hydrolase activity"/>
    <property type="evidence" value="ECO:0007669"/>
    <property type="project" value="UniProtKB-KW"/>
</dbReference>
<evidence type="ECO:0000313" key="6">
    <source>
        <dbReference type="Proteomes" id="UP000246114"/>
    </source>
</evidence>
<dbReference type="GO" id="GO:0016075">
    <property type="term" value="P:rRNA catabolic process"/>
    <property type="evidence" value="ECO:0007669"/>
    <property type="project" value="TreeGrafter"/>
</dbReference>
<dbReference type="SUPFAM" id="SSF50118">
    <property type="entry name" value="Cell growth inhibitor/plasmid maintenance toxic component"/>
    <property type="match status" value="1"/>
</dbReference>
<dbReference type="Gene3D" id="2.30.30.110">
    <property type="match status" value="1"/>
</dbReference>
<accession>A0A316M9X2</accession>
<feature type="region of interest" description="Disordered" evidence="4">
    <location>
        <begin position="1"/>
        <end position="23"/>
    </location>
</feature>
<organism evidence="5 6">
    <name type="scientific">Clostridium cadaveris</name>
    <dbReference type="NCBI Taxonomy" id="1529"/>
    <lineage>
        <taxon>Bacteria</taxon>
        <taxon>Bacillati</taxon>
        <taxon>Bacillota</taxon>
        <taxon>Clostridia</taxon>
        <taxon>Eubacteriales</taxon>
        <taxon>Clostridiaceae</taxon>
        <taxon>Clostridium</taxon>
    </lineage>
</organism>
<dbReference type="InterPro" id="IPR011067">
    <property type="entry name" value="Plasmid_toxin/cell-grow_inhib"/>
</dbReference>
<dbReference type="Pfam" id="PF02452">
    <property type="entry name" value="PemK_toxin"/>
    <property type="match status" value="1"/>
</dbReference>
<comment type="similarity">
    <text evidence="1 3">Belongs to the PemK/MazF family.</text>
</comment>
<evidence type="ECO:0000256" key="1">
    <source>
        <dbReference type="ARBA" id="ARBA00007521"/>
    </source>
</evidence>
<dbReference type="PANTHER" id="PTHR33988">
    <property type="entry name" value="ENDORIBONUCLEASE MAZF-RELATED"/>
    <property type="match status" value="1"/>
</dbReference>
<dbReference type="PANTHER" id="PTHR33988:SF2">
    <property type="entry name" value="ENDORIBONUCLEASE MAZF"/>
    <property type="match status" value="1"/>
</dbReference>
<dbReference type="GO" id="GO:0004521">
    <property type="term" value="F:RNA endonuclease activity"/>
    <property type="evidence" value="ECO:0007669"/>
    <property type="project" value="TreeGrafter"/>
</dbReference>
<keyword evidence="3" id="KW-0255">Endonuclease</keyword>
<proteinExistence type="inferred from homology"/>
<dbReference type="InterPro" id="IPR003477">
    <property type="entry name" value="PemK-like"/>
</dbReference>
<protein>
    <recommendedName>
        <fullName evidence="3">mRNA interferase</fullName>
        <ecNumber evidence="3">3.1.-.-</ecNumber>
    </recommendedName>
</protein>
<evidence type="ECO:0000256" key="4">
    <source>
        <dbReference type="SAM" id="MobiDB-lite"/>
    </source>
</evidence>
<comment type="function">
    <text evidence="3">Toxic component of a type II toxin-antitoxin (TA) system.</text>
</comment>
<sequence length="110" mass="12230">MKRGDIFKADLGNSEEAGSEQQGERPVVIIQNNIGNTYSPTVIVAAISASFNKKSKELPVHVEIALERDSVILLEQIRTLDKRKLKEKIGKLDYLKLKNVDDALRISVGL</sequence>
<dbReference type="PIRSF" id="PIRSF033490">
    <property type="entry name" value="MazF"/>
    <property type="match status" value="1"/>
</dbReference>
<keyword evidence="3" id="KW-0540">Nuclease</keyword>
<comment type="caution">
    <text evidence="5">The sequence shown here is derived from an EMBL/GenBank/DDBJ whole genome shotgun (WGS) entry which is preliminary data.</text>
</comment>
<dbReference type="AlphaFoldDB" id="A0A316M9X2"/>
<gene>
    <name evidence="5" type="ORF">DBY38_02700</name>
</gene>
<dbReference type="GO" id="GO:0003677">
    <property type="term" value="F:DNA binding"/>
    <property type="evidence" value="ECO:0007669"/>
    <property type="project" value="InterPro"/>
</dbReference>
<dbReference type="GO" id="GO:0006402">
    <property type="term" value="P:mRNA catabolic process"/>
    <property type="evidence" value="ECO:0007669"/>
    <property type="project" value="TreeGrafter"/>
</dbReference>
<dbReference type="EC" id="3.1.-.-" evidence="3"/>
<dbReference type="Proteomes" id="UP000246114">
    <property type="component" value="Unassembled WGS sequence"/>
</dbReference>
<dbReference type="EMBL" id="QAMZ01000014">
    <property type="protein sequence ID" value="PWL55064.1"/>
    <property type="molecule type" value="Genomic_DNA"/>
</dbReference>
<keyword evidence="3" id="KW-0378">Hydrolase</keyword>
<evidence type="ECO:0000256" key="2">
    <source>
        <dbReference type="ARBA" id="ARBA00022649"/>
    </source>
</evidence>
<name>A0A316M9X2_9CLOT</name>
<reference evidence="5 6" key="1">
    <citation type="submission" date="2018-03" db="EMBL/GenBank/DDBJ databases">
        <title>The uncultured portion of the human microbiome is neutrally assembled.</title>
        <authorList>
            <person name="Jeraldo P."/>
            <person name="Boardman L."/>
            <person name="White B.A."/>
            <person name="Nelson H."/>
            <person name="Goldenfeld N."/>
            <person name="Chia N."/>
        </authorList>
    </citation>
    <scope>NUCLEOTIDE SEQUENCE [LARGE SCALE GENOMIC DNA]</scope>
    <source>
        <strain evidence="5">CIM:MAG 903</strain>
    </source>
</reference>
<evidence type="ECO:0000313" key="5">
    <source>
        <dbReference type="EMBL" id="PWL55064.1"/>
    </source>
</evidence>
<evidence type="ECO:0000256" key="3">
    <source>
        <dbReference type="PIRNR" id="PIRNR033490"/>
    </source>
</evidence>
<keyword evidence="2" id="KW-1277">Toxin-antitoxin system</keyword>